<reference evidence="1 2" key="1">
    <citation type="journal article" date="2020" name="Cell">
        <title>Large-Scale Comparative Analyses of Tick Genomes Elucidate Their Genetic Diversity and Vector Capacities.</title>
        <authorList>
            <consortium name="Tick Genome and Microbiome Consortium (TIGMIC)"/>
            <person name="Jia N."/>
            <person name="Wang J."/>
            <person name="Shi W."/>
            <person name="Du L."/>
            <person name="Sun Y."/>
            <person name="Zhan W."/>
            <person name="Jiang J.F."/>
            <person name="Wang Q."/>
            <person name="Zhang B."/>
            <person name="Ji P."/>
            <person name="Bell-Sakyi L."/>
            <person name="Cui X.M."/>
            <person name="Yuan T.T."/>
            <person name="Jiang B.G."/>
            <person name="Yang W.F."/>
            <person name="Lam T.T."/>
            <person name="Chang Q.C."/>
            <person name="Ding S.J."/>
            <person name="Wang X.J."/>
            <person name="Zhu J.G."/>
            <person name="Ruan X.D."/>
            <person name="Zhao L."/>
            <person name="Wei J.T."/>
            <person name="Ye R.Z."/>
            <person name="Que T.C."/>
            <person name="Du C.H."/>
            <person name="Zhou Y.H."/>
            <person name="Cheng J.X."/>
            <person name="Dai P.F."/>
            <person name="Guo W.B."/>
            <person name="Han X.H."/>
            <person name="Huang E.J."/>
            <person name="Li L.F."/>
            <person name="Wei W."/>
            <person name="Gao Y.C."/>
            <person name="Liu J.Z."/>
            <person name="Shao H.Z."/>
            <person name="Wang X."/>
            <person name="Wang C.C."/>
            <person name="Yang T.C."/>
            <person name="Huo Q.B."/>
            <person name="Li W."/>
            <person name="Chen H.Y."/>
            <person name="Chen S.E."/>
            <person name="Zhou L.G."/>
            <person name="Ni X.B."/>
            <person name="Tian J.H."/>
            <person name="Sheng Y."/>
            <person name="Liu T."/>
            <person name="Pan Y.S."/>
            <person name="Xia L.Y."/>
            <person name="Li J."/>
            <person name="Zhao F."/>
            <person name="Cao W.C."/>
        </authorList>
    </citation>
    <scope>NUCLEOTIDE SEQUENCE [LARGE SCALE GENOMIC DNA]</scope>
    <source>
        <strain evidence="1">Iper-2018</strain>
    </source>
</reference>
<proteinExistence type="predicted"/>
<comment type="caution">
    <text evidence="1">The sequence shown here is derived from an EMBL/GenBank/DDBJ whole genome shotgun (WGS) entry which is preliminary data.</text>
</comment>
<dbReference type="EMBL" id="JABSTQ010011327">
    <property type="protein sequence ID" value="KAG0412753.1"/>
    <property type="molecule type" value="Genomic_DNA"/>
</dbReference>
<feature type="non-terminal residue" evidence="1">
    <location>
        <position position="1"/>
    </location>
</feature>
<organism evidence="1 2">
    <name type="scientific">Ixodes persulcatus</name>
    <name type="common">Taiga tick</name>
    <dbReference type="NCBI Taxonomy" id="34615"/>
    <lineage>
        <taxon>Eukaryota</taxon>
        <taxon>Metazoa</taxon>
        <taxon>Ecdysozoa</taxon>
        <taxon>Arthropoda</taxon>
        <taxon>Chelicerata</taxon>
        <taxon>Arachnida</taxon>
        <taxon>Acari</taxon>
        <taxon>Parasitiformes</taxon>
        <taxon>Ixodida</taxon>
        <taxon>Ixodoidea</taxon>
        <taxon>Ixodidae</taxon>
        <taxon>Ixodinae</taxon>
        <taxon>Ixodes</taxon>
    </lineage>
</organism>
<keyword evidence="2" id="KW-1185">Reference proteome</keyword>
<evidence type="ECO:0000313" key="1">
    <source>
        <dbReference type="EMBL" id="KAG0412753.1"/>
    </source>
</evidence>
<feature type="non-terminal residue" evidence="1">
    <location>
        <position position="127"/>
    </location>
</feature>
<name>A0AC60P004_IXOPE</name>
<dbReference type="Proteomes" id="UP000805193">
    <property type="component" value="Unassembled WGS sequence"/>
</dbReference>
<accession>A0AC60P004</accession>
<sequence>AAVDVRQRRSGAPEVCSQQKQGFDSPKLSAPGKRLKCYCDSGIGTVLRSQLYIAQCEDPGGSKSAGSDALVQKLMEFEGDTNLEAKQRIKCRDLYLRTHFFQITRVVNDKLECVRTGLGGPSLDQLG</sequence>
<gene>
    <name evidence="1" type="ORF">HPB47_010092</name>
</gene>
<evidence type="ECO:0000313" key="2">
    <source>
        <dbReference type="Proteomes" id="UP000805193"/>
    </source>
</evidence>
<protein>
    <submittedName>
        <fullName evidence="1">Uncharacterized protein</fullName>
    </submittedName>
</protein>